<dbReference type="EMBL" id="KN838625">
    <property type="protein sequence ID" value="KIK00436.1"/>
    <property type="molecule type" value="Genomic_DNA"/>
</dbReference>
<reference evidence="3" key="2">
    <citation type="submission" date="2015-01" db="EMBL/GenBank/DDBJ databases">
        <title>Evolutionary Origins and Diversification of the Mycorrhizal Mutualists.</title>
        <authorList>
            <consortium name="DOE Joint Genome Institute"/>
            <consortium name="Mycorrhizal Genomics Consortium"/>
            <person name="Kohler A."/>
            <person name="Kuo A."/>
            <person name="Nagy L.G."/>
            <person name="Floudas D."/>
            <person name="Copeland A."/>
            <person name="Barry K.W."/>
            <person name="Cichocki N."/>
            <person name="Veneault-Fourrey C."/>
            <person name="LaButti K."/>
            <person name="Lindquist E.A."/>
            <person name="Lipzen A."/>
            <person name="Lundell T."/>
            <person name="Morin E."/>
            <person name="Murat C."/>
            <person name="Riley R."/>
            <person name="Ohm R."/>
            <person name="Sun H."/>
            <person name="Tunlid A."/>
            <person name="Henrissat B."/>
            <person name="Grigoriev I.V."/>
            <person name="Hibbett D.S."/>
            <person name="Martin F."/>
        </authorList>
    </citation>
    <scope>NUCLEOTIDE SEQUENCE [LARGE SCALE GENOMIC DNA]</scope>
    <source>
        <strain evidence="3">LaAM-08-1</strain>
    </source>
</reference>
<feature type="transmembrane region" description="Helical" evidence="1">
    <location>
        <begin position="18"/>
        <end position="37"/>
    </location>
</feature>
<keyword evidence="1" id="KW-1133">Transmembrane helix</keyword>
<proteinExistence type="predicted"/>
<dbReference type="OrthoDB" id="2948138at2759"/>
<dbReference type="HOGENOM" id="CLU_1261696_0_0_1"/>
<sequence length="219" mass="24796">MWRNKGGEMEEAMVHDTLLVVVFNALLSSLTHLSILFDLNWGKQRMAPFNNIHWILGNLETLKIPGINEDIFDFISCVDNLHLHSLVAALSWEAPRPAASICNVISSLMTLSLIFIVSDRPDDPINVEILLEPFGHATSIMKLSIKLQWWTLGWTLDANVAELLKNFPLLETNSCPKLKRIKFVGNINITLLNGPVMDSFTKQEELDFGKSNAKDKYHR</sequence>
<keyword evidence="1" id="KW-0472">Membrane</keyword>
<evidence type="ECO:0000256" key="1">
    <source>
        <dbReference type="SAM" id="Phobius"/>
    </source>
</evidence>
<dbReference type="AlphaFoldDB" id="A0A0C9X5Y1"/>
<keyword evidence="1" id="KW-0812">Transmembrane</keyword>
<accession>A0A0C9X5Y1</accession>
<dbReference type="Proteomes" id="UP000054477">
    <property type="component" value="Unassembled WGS sequence"/>
</dbReference>
<keyword evidence="3" id="KW-1185">Reference proteome</keyword>
<organism evidence="2 3">
    <name type="scientific">Laccaria amethystina LaAM-08-1</name>
    <dbReference type="NCBI Taxonomy" id="1095629"/>
    <lineage>
        <taxon>Eukaryota</taxon>
        <taxon>Fungi</taxon>
        <taxon>Dikarya</taxon>
        <taxon>Basidiomycota</taxon>
        <taxon>Agaricomycotina</taxon>
        <taxon>Agaricomycetes</taxon>
        <taxon>Agaricomycetidae</taxon>
        <taxon>Agaricales</taxon>
        <taxon>Agaricineae</taxon>
        <taxon>Hydnangiaceae</taxon>
        <taxon>Laccaria</taxon>
    </lineage>
</organism>
<reference evidence="2 3" key="1">
    <citation type="submission" date="2014-04" db="EMBL/GenBank/DDBJ databases">
        <authorList>
            <consortium name="DOE Joint Genome Institute"/>
            <person name="Kuo A."/>
            <person name="Kohler A."/>
            <person name="Nagy L.G."/>
            <person name="Floudas D."/>
            <person name="Copeland A."/>
            <person name="Barry K.W."/>
            <person name="Cichocki N."/>
            <person name="Veneault-Fourrey C."/>
            <person name="LaButti K."/>
            <person name="Lindquist E.A."/>
            <person name="Lipzen A."/>
            <person name="Lundell T."/>
            <person name="Morin E."/>
            <person name="Murat C."/>
            <person name="Sun H."/>
            <person name="Tunlid A."/>
            <person name="Henrissat B."/>
            <person name="Grigoriev I.V."/>
            <person name="Hibbett D.S."/>
            <person name="Martin F."/>
            <person name="Nordberg H.P."/>
            <person name="Cantor M.N."/>
            <person name="Hua S.X."/>
        </authorList>
    </citation>
    <scope>NUCLEOTIDE SEQUENCE [LARGE SCALE GENOMIC DNA]</scope>
    <source>
        <strain evidence="2 3">LaAM-08-1</strain>
    </source>
</reference>
<evidence type="ECO:0000313" key="2">
    <source>
        <dbReference type="EMBL" id="KIK00436.1"/>
    </source>
</evidence>
<gene>
    <name evidence="2" type="ORF">K443DRAFT_122803</name>
</gene>
<evidence type="ECO:0000313" key="3">
    <source>
        <dbReference type="Proteomes" id="UP000054477"/>
    </source>
</evidence>
<name>A0A0C9X5Y1_9AGAR</name>
<protein>
    <submittedName>
        <fullName evidence="2">Uncharacterized protein</fullName>
    </submittedName>
</protein>